<dbReference type="GO" id="GO:0038023">
    <property type="term" value="F:signaling receptor activity"/>
    <property type="evidence" value="ECO:0007669"/>
    <property type="project" value="InterPro"/>
</dbReference>
<dbReference type="Pfam" id="PF07715">
    <property type="entry name" value="Plug"/>
    <property type="match status" value="1"/>
</dbReference>
<evidence type="ECO:0000256" key="14">
    <source>
        <dbReference type="PROSITE-ProRule" id="PRU01360"/>
    </source>
</evidence>
<evidence type="ECO:0000256" key="9">
    <source>
        <dbReference type="ARBA" id="ARBA00023065"/>
    </source>
</evidence>
<evidence type="ECO:0000256" key="3">
    <source>
        <dbReference type="ARBA" id="ARBA00022448"/>
    </source>
</evidence>
<dbReference type="Gene3D" id="2.40.170.20">
    <property type="entry name" value="TonB-dependent receptor, beta-barrel domain"/>
    <property type="match status" value="1"/>
</dbReference>
<dbReference type="Gene3D" id="2.170.130.10">
    <property type="entry name" value="TonB-dependent receptor, plug domain"/>
    <property type="match status" value="1"/>
</dbReference>
<keyword evidence="13 14" id="KW-0998">Cell outer membrane</keyword>
<dbReference type="Pfam" id="PF07660">
    <property type="entry name" value="STN"/>
    <property type="match status" value="1"/>
</dbReference>
<organism evidence="19 20">
    <name type="scientific">Achromobacter pestifer</name>
    <dbReference type="NCBI Taxonomy" id="1353889"/>
    <lineage>
        <taxon>Bacteria</taxon>
        <taxon>Pseudomonadati</taxon>
        <taxon>Pseudomonadota</taxon>
        <taxon>Betaproteobacteria</taxon>
        <taxon>Burkholderiales</taxon>
        <taxon>Alcaligenaceae</taxon>
        <taxon>Achromobacter</taxon>
    </lineage>
</organism>
<keyword evidence="7 17" id="KW-0732">Signal</keyword>
<evidence type="ECO:0000256" key="16">
    <source>
        <dbReference type="RuleBase" id="RU003357"/>
    </source>
</evidence>
<dbReference type="Gene3D" id="3.55.50.30">
    <property type="match status" value="1"/>
</dbReference>
<dbReference type="InterPro" id="IPR000531">
    <property type="entry name" value="Beta-barrel_TonB"/>
</dbReference>
<dbReference type="InterPro" id="IPR010105">
    <property type="entry name" value="TonB_sidphr_rcpt"/>
</dbReference>
<accession>A0A6S6ZBS8</accession>
<evidence type="ECO:0000256" key="10">
    <source>
        <dbReference type="ARBA" id="ARBA00023077"/>
    </source>
</evidence>
<sequence>MSLPFFPSHHAAPAGLRMKAFAALVLAAMAGAALSPASVQAQPVDAAASLRHSVNVPPGALGTALSSFAQQTQVLLSFDPALAAGMETAGLQGGYGVEQGFAALLAGTGLEAVRRSDNDYLLQRAGGESATQLAPVVVLGAGATTEGTGLYTADWMRSANGLVLSQRETPQSTSVLTRQQMDDRSITSVRDVMENATGMNVQQAESERLTYYSRGFSMDTFQFDGVVKPLNGLYQFGDGNLDPVIYDHVEIIRGATGLMSGTGNPGGSVNFIRKRPTREFQGDVKLSAGTEDTYRGEVDLSTPFNESGSVRGRIVGAKERRGDTMDLYKKKRDVLYGIIEADVADATTVSIGGSVQRTRPSGISWGGLPALDANGKPIDWPKGQAMGAKWSRWDTDSHEYFAQIDHGFANGWNARLSYTRLENKFDAPLLFTSDVPVTIDGFSTPPLLRKFVGGSDQDVYGGSMDGDFNAFGRRHQFNVGFSHSIIKAWNQSWDTSDQATYPIPDVNHWTGDWPTPNWDILALSQTNRNKQTGVYGTLRLGLTERLHLLTGARWTRWESTETSAGVTGYSHTYSEVTPYVGVTYDLNDTYTAYASYTNIFQPQMVKTQTWDMAGPAYGHNYEAGLKASYLDGRLNASVAVFQTDQKDVAEYGGYDYAHDDGWYYILDGTRTRGFEAELAGEVMPGWNVFLGYTYRQSKDNNGKKVQTTQPEQLLKLSTAYRLPGAWNKLTVGGGVRWQSQTSAQTYYGLQSGSIVQKPYALFDLMAQYNFSDKTQVQLNVRNLADKKYYRSMGFYNSVFYGEGRTALVTLTQRF</sequence>
<evidence type="ECO:0000313" key="19">
    <source>
        <dbReference type="EMBL" id="CAB3637440.1"/>
    </source>
</evidence>
<dbReference type="PANTHER" id="PTHR32552">
    <property type="entry name" value="FERRICHROME IRON RECEPTOR-RELATED"/>
    <property type="match status" value="1"/>
</dbReference>
<proteinExistence type="inferred from homology"/>
<comment type="similarity">
    <text evidence="2 14 16">Belongs to the TonB-dependent receptor family.</text>
</comment>
<dbReference type="SUPFAM" id="SSF56935">
    <property type="entry name" value="Porins"/>
    <property type="match status" value="1"/>
</dbReference>
<protein>
    <submittedName>
        <fullName evidence="19">Ferripyoverdine receptor</fullName>
    </submittedName>
</protein>
<reference evidence="19 20" key="1">
    <citation type="submission" date="2020-04" db="EMBL/GenBank/DDBJ databases">
        <authorList>
            <person name="De Canck E."/>
        </authorList>
    </citation>
    <scope>NUCLEOTIDE SEQUENCE [LARGE SCALE GENOMIC DNA]</scope>
    <source>
        <strain evidence="19 20">LMG 3431</strain>
    </source>
</reference>
<keyword evidence="20" id="KW-1185">Reference proteome</keyword>
<evidence type="ECO:0000256" key="7">
    <source>
        <dbReference type="ARBA" id="ARBA00022729"/>
    </source>
</evidence>
<dbReference type="InterPro" id="IPR012910">
    <property type="entry name" value="Plug_dom"/>
</dbReference>
<dbReference type="GO" id="GO:0009279">
    <property type="term" value="C:cell outer membrane"/>
    <property type="evidence" value="ECO:0007669"/>
    <property type="project" value="UniProtKB-SubCell"/>
</dbReference>
<evidence type="ECO:0000256" key="12">
    <source>
        <dbReference type="ARBA" id="ARBA00023170"/>
    </source>
</evidence>
<name>A0A6S6ZBS8_9BURK</name>
<evidence type="ECO:0000256" key="5">
    <source>
        <dbReference type="ARBA" id="ARBA00022496"/>
    </source>
</evidence>
<dbReference type="Pfam" id="PF00593">
    <property type="entry name" value="TonB_dep_Rec_b-barrel"/>
    <property type="match status" value="1"/>
</dbReference>
<dbReference type="GO" id="GO:0015891">
    <property type="term" value="P:siderophore transport"/>
    <property type="evidence" value="ECO:0007669"/>
    <property type="project" value="InterPro"/>
</dbReference>
<keyword evidence="5" id="KW-0410">Iron transport</keyword>
<dbReference type="InterPro" id="IPR037066">
    <property type="entry name" value="Plug_dom_sf"/>
</dbReference>
<evidence type="ECO:0000256" key="6">
    <source>
        <dbReference type="ARBA" id="ARBA00022692"/>
    </source>
</evidence>
<gene>
    <name evidence="19" type="primary">fpvA_2</name>
    <name evidence="19" type="ORF">LMG3431_01774</name>
</gene>
<dbReference type="NCBIfam" id="TIGR01783">
    <property type="entry name" value="TonB-siderophor"/>
    <property type="match status" value="1"/>
</dbReference>
<dbReference type="GO" id="GO:0015344">
    <property type="term" value="F:siderophore uptake transmembrane transporter activity"/>
    <property type="evidence" value="ECO:0007669"/>
    <property type="project" value="TreeGrafter"/>
</dbReference>
<evidence type="ECO:0000256" key="15">
    <source>
        <dbReference type="PROSITE-ProRule" id="PRU10144"/>
    </source>
</evidence>
<keyword evidence="6 14" id="KW-0812">Transmembrane</keyword>
<dbReference type="AlphaFoldDB" id="A0A6S6ZBS8"/>
<keyword evidence="12 19" id="KW-0675">Receptor</keyword>
<keyword evidence="11 14" id="KW-0472">Membrane</keyword>
<evidence type="ECO:0000259" key="18">
    <source>
        <dbReference type="SMART" id="SM00965"/>
    </source>
</evidence>
<evidence type="ECO:0000256" key="2">
    <source>
        <dbReference type="ARBA" id="ARBA00009810"/>
    </source>
</evidence>
<dbReference type="InterPro" id="IPR011662">
    <property type="entry name" value="Secretin/TonB_short_N"/>
</dbReference>
<comment type="subcellular location">
    <subcellularLocation>
        <location evidence="1 14">Cell outer membrane</location>
        <topology evidence="1 14">Multi-pass membrane protein</topology>
    </subcellularLocation>
</comment>
<evidence type="ECO:0000256" key="11">
    <source>
        <dbReference type="ARBA" id="ARBA00023136"/>
    </source>
</evidence>
<evidence type="ECO:0000256" key="8">
    <source>
        <dbReference type="ARBA" id="ARBA00023004"/>
    </source>
</evidence>
<keyword evidence="4 14" id="KW-1134">Transmembrane beta strand</keyword>
<evidence type="ECO:0000313" key="20">
    <source>
        <dbReference type="Proteomes" id="UP000494108"/>
    </source>
</evidence>
<dbReference type="Proteomes" id="UP000494108">
    <property type="component" value="Unassembled WGS sequence"/>
</dbReference>
<dbReference type="CDD" id="cd01347">
    <property type="entry name" value="ligand_gated_channel"/>
    <property type="match status" value="1"/>
</dbReference>
<dbReference type="SMART" id="SM00965">
    <property type="entry name" value="STN"/>
    <property type="match status" value="1"/>
</dbReference>
<feature type="domain" description="Secretin/TonB short N-terminal" evidence="18">
    <location>
        <begin position="74"/>
        <end position="125"/>
    </location>
</feature>
<feature type="short sequence motif" description="TonB C-terminal box" evidence="15">
    <location>
        <begin position="797"/>
        <end position="814"/>
    </location>
</feature>
<keyword evidence="9" id="KW-0406">Ion transport</keyword>
<dbReference type="PANTHER" id="PTHR32552:SF74">
    <property type="entry name" value="HYDROXAMATE SIDEROPHORE RECEPTOR FHUE"/>
    <property type="match status" value="1"/>
</dbReference>
<evidence type="ECO:0000256" key="13">
    <source>
        <dbReference type="ARBA" id="ARBA00023237"/>
    </source>
</evidence>
<evidence type="ECO:0000256" key="1">
    <source>
        <dbReference type="ARBA" id="ARBA00004571"/>
    </source>
</evidence>
<dbReference type="PROSITE" id="PS52016">
    <property type="entry name" value="TONB_DEPENDENT_REC_3"/>
    <property type="match status" value="1"/>
</dbReference>
<dbReference type="EMBL" id="CADIJX010000002">
    <property type="protein sequence ID" value="CAB3637440.1"/>
    <property type="molecule type" value="Genomic_DNA"/>
</dbReference>
<evidence type="ECO:0000256" key="4">
    <source>
        <dbReference type="ARBA" id="ARBA00022452"/>
    </source>
</evidence>
<evidence type="ECO:0000256" key="17">
    <source>
        <dbReference type="SAM" id="SignalP"/>
    </source>
</evidence>
<feature type="chain" id="PRO_5029009002" evidence="17">
    <location>
        <begin position="42"/>
        <end position="814"/>
    </location>
</feature>
<dbReference type="InterPro" id="IPR039426">
    <property type="entry name" value="TonB-dep_rcpt-like"/>
</dbReference>
<keyword evidence="8" id="KW-0408">Iron</keyword>
<feature type="signal peptide" evidence="17">
    <location>
        <begin position="1"/>
        <end position="41"/>
    </location>
</feature>
<dbReference type="FunFam" id="2.170.130.10:FF:000010">
    <property type="entry name" value="Ferripyoverdine receptor"/>
    <property type="match status" value="1"/>
</dbReference>
<dbReference type="InterPro" id="IPR010917">
    <property type="entry name" value="TonB_rcpt_CS"/>
</dbReference>
<dbReference type="InterPro" id="IPR036942">
    <property type="entry name" value="Beta-barrel_TonB_sf"/>
</dbReference>
<keyword evidence="10 16" id="KW-0798">TonB box</keyword>
<dbReference type="RefSeq" id="WP_175174095.1">
    <property type="nucleotide sequence ID" value="NZ_CADIJX010000002.1"/>
</dbReference>
<keyword evidence="3 14" id="KW-0813">Transport</keyword>
<dbReference type="PROSITE" id="PS01156">
    <property type="entry name" value="TONB_DEPENDENT_REC_2"/>
    <property type="match status" value="1"/>
</dbReference>